<evidence type="ECO:0000259" key="1">
    <source>
        <dbReference type="Pfam" id="PF01882"/>
    </source>
</evidence>
<dbReference type="PANTHER" id="PTHR33608">
    <property type="entry name" value="BLL2464 PROTEIN"/>
    <property type="match status" value="1"/>
</dbReference>
<dbReference type="Pfam" id="PF01882">
    <property type="entry name" value="DUF58"/>
    <property type="match status" value="1"/>
</dbReference>
<dbReference type="AlphaFoldDB" id="A0A4U8YYG0"/>
<reference evidence="2 3" key="1">
    <citation type="submission" date="2019-03" db="EMBL/GenBank/DDBJ databases">
        <authorList>
            <person name="Kox A.R. M."/>
        </authorList>
    </citation>
    <scope>NUCLEOTIDE SEQUENCE [LARGE SCALE GENOMIC DNA]</scope>
    <source>
        <strain evidence="2">MTUNDRAET4 annotated genome</strain>
    </source>
</reference>
<name>A0A4U8YYG0_METTU</name>
<protein>
    <submittedName>
        <fullName evidence="2">MxaS protein, involved in methanol oxidation</fullName>
    </submittedName>
</protein>
<evidence type="ECO:0000313" key="2">
    <source>
        <dbReference type="EMBL" id="VFU08499.1"/>
    </source>
</evidence>
<dbReference type="InterPro" id="IPR002881">
    <property type="entry name" value="DUF58"/>
</dbReference>
<gene>
    <name evidence="2" type="primary">mxaS</name>
    <name evidence="2" type="ORF">MTUNDRAET4_1606</name>
</gene>
<accession>A0A4U8YYG0</accession>
<organism evidence="2 3">
    <name type="scientific">Methylocella tundrae</name>
    <dbReference type="NCBI Taxonomy" id="227605"/>
    <lineage>
        <taxon>Bacteria</taxon>
        <taxon>Pseudomonadati</taxon>
        <taxon>Pseudomonadota</taxon>
        <taxon>Alphaproteobacteria</taxon>
        <taxon>Hyphomicrobiales</taxon>
        <taxon>Beijerinckiaceae</taxon>
        <taxon>Methylocella</taxon>
    </lineage>
</organism>
<dbReference type="RefSeq" id="WP_134488497.1">
    <property type="nucleotide sequence ID" value="NZ_CP139089.1"/>
</dbReference>
<dbReference type="PANTHER" id="PTHR33608:SF6">
    <property type="entry name" value="BLL2464 PROTEIN"/>
    <property type="match status" value="1"/>
</dbReference>
<feature type="domain" description="DUF58" evidence="1">
    <location>
        <begin position="45"/>
        <end position="250"/>
    </location>
</feature>
<dbReference type="SUPFAM" id="SSF53300">
    <property type="entry name" value="vWA-like"/>
    <property type="match status" value="1"/>
</dbReference>
<sequence>MTGGQDIAYRPRGRISGVRFGAHPSPGAGALGAFRDHVPFMAYPDARRIDVRATLRDPFGNTFVRRFQQRASIDLYALVDLTGSLAYQGRASKMDLITALCVALARSATRTGDRFGLIGCDAGVRPDCFIPATKRRSVAEEAAALLGRARCKGASAAGLRQAGERLAGARKMAFLISDFLLPLGLLREVFESLAQHDVIPVIVGDASEDVDLPSFGLMELADLETGARRLVFMRPELKRRWLEAERERRAEIARLARQFGRTPVRIADAFDIDGFSRDLLKA</sequence>
<dbReference type="Proteomes" id="UP000294360">
    <property type="component" value="Chromosome"/>
</dbReference>
<dbReference type="OrthoDB" id="7779014at2"/>
<dbReference type="EMBL" id="LR536450">
    <property type="protein sequence ID" value="VFU08499.1"/>
    <property type="molecule type" value="Genomic_DNA"/>
</dbReference>
<dbReference type="InterPro" id="IPR036465">
    <property type="entry name" value="vWFA_dom_sf"/>
</dbReference>
<proteinExistence type="predicted"/>
<dbReference type="KEGG" id="mtun:MTUNDRAET4_1606"/>
<evidence type="ECO:0000313" key="3">
    <source>
        <dbReference type="Proteomes" id="UP000294360"/>
    </source>
</evidence>